<feature type="compositionally biased region" description="Acidic residues" evidence="1">
    <location>
        <begin position="431"/>
        <end position="448"/>
    </location>
</feature>
<dbReference type="Proteomes" id="UP000053327">
    <property type="component" value="Unassembled WGS sequence"/>
</dbReference>
<dbReference type="OrthoDB" id="392553at2759"/>
<name>A0A0J9T324_PLAV1</name>
<proteinExistence type="predicted"/>
<gene>
    <name evidence="2" type="ORF">PVBG_03220</name>
</gene>
<dbReference type="EMBL" id="KQ234711">
    <property type="protein sequence ID" value="KMZ89499.1"/>
    <property type="molecule type" value="Genomic_DNA"/>
</dbReference>
<protein>
    <submittedName>
        <fullName evidence="2">Uncharacterized protein</fullName>
    </submittedName>
</protein>
<dbReference type="AlphaFoldDB" id="A0A0J9T324"/>
<evidence type="ECO:0000256" key="1">
    <source>
        <dbReference type="SAM" id="MobiDB-lite"/>
    </source>
</evidence>
<feature type="compositionally biased region" description="Low complexity" evidence="1">
    <location>
        <begin position="261"/>
        <end position="277"/>
    </location>
</feature>
<sequence length="864" mass="95897">MAVLSRRPLVHLAKANANVKAKQNAKRGWAHRNGGGKRGFSQLGGGSDPPTSSFPRGGDKRTLMSDFHYYNVFLLGGSDLVKLTSAYTFCENKNMYACILLHLSSVYGSIPVRDVLKVLKNIFEQNKASFSHHLVKGRRVTDLYKHMCHHLDQLNTAEVIALLKCACYTTQEFPVECIRLLSRVILAKPLGCFHPKQIHEVCSCLIKMKNEFSLRKLTYDDALHVKMREHVRGRIAASDAQAFFEYLPLYIGLSRETPLGGAPPKGSIPPSGSTTPPSGGPPLERNLRKTCELIFLNHLNELNRESLLSAVGIFRWLDLRSHSIFLHLCDAFLQHALSLDTKYVVRFWRKCHSLRFAKGGRRGEPDGGKPPILDETVGSTKGGVPPLGEEEPPVDHLETLKRGEGPSEGGPPLRGTTPQGGKEKNGKGEANEEGEDKNEGGENEEGSNEEGSNVLLRLINSRVYHMTPPQLSRVTYGLYSFVENMRQYSQLSSLRNNMNLLFSMAVQYVVNCLHRGVPPGDAIPRGSANLLRPSEGDHPSNINMSTDVLYISASGVYVSRGDRYGEHPSSGSLAGDDFLPNGCPTRRANLTHSCDILLNISFLNVSQNHRKNKDVYECVKKIITQKEDPPVELDHLLSLLLCISNVYNRTRDNYVFHFYKQILPLLQMNKLKFDARHFNRLSIAITPLLQEKNSLIGSYVHLLCFFIETEVVPLRSCVFTLQHVMKKICVKLGDSLATLLLVVIRRIDSFLSDVRAHVVCGESCDSGAGGDSGDGRNSLRPFLLLHSINESTLTCVLVSLSLILQSAKYGTAARDEAAVLLRAVVPYVSTASLEKIPRKYIHAGLLEALPPDDTRVRQVLLSRA</sequence>
<feature type="region of interest" description="Disordered" evidence="1">
    <location>
        <begin position="261"/>
        <end position="283"/>
    </location>
</feature>
<feature type="compositionally biased region" description="Basic and acidic residues" evidence="1">
    <location>
        <begin position="393"/>
        <end position="405"/>
    </location>
</feature>
<accession>A0A0J9T324</accession>
<feature type="compositionally biased region" description="Gly residues" evidence="1">
    <location>
        <begin position="36"/>
        <end position="47"/>
    </location>
</feature>
<evidence type="ECO:0000313" key="3">
    <source>
        <dbReference type="Proteomes" id="UP000053327"/>
    </source>
</evidence>
<organism evidence="2 3">
    <name type="scientific">Plasmodium vivax (strain Brazil I)</name>
    <dbReference type="NCBI Taxonomy" id="1033975"/>
    <lineage>
        <taxon>Eukaryota</taxon>
        <taxon>Sar</taxon>
        <taxon>Alveolata</taxon>
        <taxon>Apicomplexa</taxon>
        <taxon>Aconoidasida</taxon>
        <taxon>Haemosporida</taxon>
        <taxon>Plasmodiidae</taxon>
        <taxon>Plasmodium</taxon>
        <taxon>Plasmodium (Plasmodium)</taxon>
    </lineage>
</organism>
<feature type="compositionally biased region" description="Basic and acidic residues" evidence="1">
    <location>
        <begin position="421"/>
        <end position="430"/>
    </location>
</feature>
<feature type="region of interest" description="Disordered" evidence="1">
    <location>
        <begin position="358"/>
        <end position="451"/>
    </location>
</feature>
<reference evidence="2 3" key="1">
    <citation type="submission" date="2011-08" db="EMBL/GenBank/DDBJ databases">
        <title>The Genome Sequence of Plasmodium vivax Brazil I.</title>
        <authorList>
            <consortium name="The Broad Institute Genome Sequencing Platform"/>
            <consortium name="The Broad Institute Genome Sequencing Center for Infectious Disease"/>
            <person name="Neafsey D."/>
            <person name="Carlton J."/>
            <person name="Barnwell J."/>
            <person name="Collins W."/>
            <person name="Escalante A."/>
            <person name="Mullikin J."/>
            <person name="Saul A."/>
            <person name="Guigo R."/>
            <person name="Camara F."/>
            <person name="Young S.K."/>
            <person name="Zeng Q."/>
            <person name="Gargeya S."/>
            <person name="Fitzgerald M."/>
            <person name="Haas B."/>
            <person name="Abouelleil A."/>
            <person name="Alvarado L."/>
            <person name="Arachchi H.M."/>
            <person name="Berlin A."/>
            <person name="Brown A."/>
            <person name="Chapman S.B."/>
            <person name="Chen Z."/>
            <person name="Dunbar C."/>
            <person name="Freedman E."/>
            <person name="Gearin G."/>
            <person name="Gellesch M."/>
            <person name="Goldberg J."/>
            <person name="Griggs A."/>
            <person name="Gujja S."/>
            <person name="Heiman D."/>
            <person name="Howarth C."/>
            <person name="Larson L."/>
            <person name="Lui A."/>
            <person name="MacDonald P.J.P."/>
            <person name="Montmayeur A."/>
            <person name="Murphy C."/>
            <person name="Neiman D."/>
            <person name="Pearson M."/>
            <person name="Priest M."/>
            <person name="Roberts A."/>
            <person name="Saif S."/>
            <person name="Shea T."/>
            <person name="Shenoy N."/>
            <person name="Sisk P."/>
            <person name="Stolte C."/>
            <person name="Sykes S."/>
            <person name="Wortman J."/>
            <person name="Nusbaum C."/>
            <person name="Birren B."/>
        </authorList>
    </citation>
    <scope>NUCLEOTIDE SEQUENCE [LARGE SCALE GENOMIC DNA]</scope>
    <source>
        <strain evidence="2 3">Brazil I</strain>
    </source>
</reference>
<evidence type="ECO:0000313" key="2">
    <source>
        <dbReference type="EMBL" id="KMZ89499.1"/>
    </source>
</evidence>
<feature type="region of interest" description="Disordered" evidence="1">
    <location>
        <begin position="23"/>
        <end position="57"/>
    </location>
</feature>